<accession>A0A1V8SIE0</accession>
<dbReference type="FunCoup" id="A0A1V8SIE0">
    <property type="interactions" value="205"/>
</dbReference>
<dbReference type="SUPFAM" id="SSF160369">
    <property type="entry name" value="Ribosomal protein L10-like"/>
    <property type="match status" value="1"/>
</dbReference>
<evidence type="ECO:0000313" key="4">
    <source>
        <dbReference type="Proteomes" id="UP000192596"/>
    </source>
</evidence>
<comment type="caution">
    <text evidence="3">The sequence shown here is derived from an EMBL/GenBank/DDBJ whole genome shotgun (WGS) entry which is preliminary data.</text>
</comment>
<protein>
    <submittedName>
        <fullName evidence="3">Uncharacterized protein</fullName>
    </submittedName>
</protein>
<dbReference type="InterPro" id="IPR043141">
    <property type="entry name" value="Ribosomal_uL10-like_sf"/>
</dbReference>
<keyword evidence="4" id="KW-1185">Reference proteome</keyword>
<evidence type="ECO:0000313" key="3">
    <source>
        <dbReference type="EMBL" id="OQN98849.1"/>
    </source>
</evidence>
<dbReference type="Proteomes" id="UP000192596">
    <property type="component" value="Unassembled WGS sequence"/>
</dbReference>
<dbReference type="OrthoDB" id="360689at2759"/>
<dbReference type="EMBL" id="NAJO01000043">
    <property type="protein sequence ID" value="OQN98849.1"/>
    <property type="molecule type" value="Genomic_DNA"/>
</dbReference>
<dbReference type="PANTHER" id="PTHR11560">
    <property type="entry name" value="39S RIBOSOMAL PROTEIN L10, MITOCHONDRIAL"/>
    <property type="match status" value="1"/>
</dbReference>
<sequence>MPPRIRLRPSQLRFTTSPNPLSQWTCQQCRLASLASATTPAAPIPQMLASDTAIQHYPQTQPPAYKPPQYRKSQLHRQYQSLLRSTPLMLLFQHNNLKSVEWMGIRRELATAFAKADTELGVEQGVGEGSKVQIVQTGIFASALKVVEFWDPLGGEAAHGLSAEAHKAAKRNAKLRHGLEPLLSGPIAVLTFPDVSPAHVKAALSILAPSKQFPAPKRRANPGYYEAGVQNGLQKLMFLGARVEGKVFDAEGTKWVGSIEGGMMGLRGQLVAMLQSLGGSLTSTLEAAGRSLYVTVEGRRMALDEEGKSQDEGEDKSEAAKQ</sequence>
<dbReference type="STRING" id="1507870.A0A1V8SIE0"/>
<feature type="region of interest" description="Disordered" evidence="2">
    <location>
        <begin position="303"/>
        <end position="322"/>
    </location>
</feature>
<proteinExistence type="inferred from homology"/>
<dbReference type="InParanoid" id="A0A1V8SIE0"/>
<evidence type="ECO:0000256" key="1">
    <source>
        <dbReference type="ARBA" id="ARBA00008889"/>
    </source>
</evidence>
<dbReference type="InterPro" id="IPR047865">
    <property type="entry name" value="Ribosomal_uL10_bac_type"/>
</dbReference>
<reference evidence="4" key="1">
    <citation type="submission" date="2017-03" db="EMBL/GenBank/DDBJ databases">
        <title>Genomes of endolithic fungi from Antarctica.</title>
        <authorList>
            <person name="Coleine C."/>
            <person name="Masonjones S."/>
            <person name="Stajich J.E."/>
        </authorList>
    </citation>
    <scope>NUCLEOTIDE SEQUENCE [LARGE SCALE GENOMIC DNA]</scope>
    <source>
        <strain evidence="4">CCFEE 5527</strain>
    </source>
</reference>
<gene>
    <name evidence="3" type="ORF">B0A48_15195</name>
</gene>
<dbReference type="Gene3D" id="3.30.70.1730">
    <property type="match status" value="1"/>
</dbReference>
<organism evidence="3 4">
    <name type="scientific">Cryoendolithus antarcticus</name>
    <dbReference type="NCBI Taxonomy" id="1507870"/>
    <lineage>
        <taxon>Eukaryota</taxon>
        <taxon>Fungi</taxon>
        <taxon>Dikarya</taxon>
        <taxon>Ascomycota</taxon>
        <taxon>Pezizomycotina</taxon>
        <taxon>Dothideomycetes</taxon>
        <taxon>Dothideomycetidae</taxon>
        <taxon>Cladosporiales</taxon>
        <taxon>Cladosporiaceae</taxon>
        <taxon>Cryoendolithus</taxon>
    </lineage>
</organism>
<evidence type="ECO:0000256" key="2">
    <source>
        <dbReference type="SAM" id="MobiDB-lite"/>
    </source>
</evidence>
<dbReference type="AlphaFoldDB" id="A0A1V8SIE0"/>
<comment type="similarity">
    <text evidence="1">Belongs to the universal ribosomal protein uL10 family.</text>
</comment>
<name>A0A1V8SIE0_9PEZI</name>